<accession>A0ABS8QH68</accession>
<evidence type="ECO:0000313" key="2">
    <source>
        <dbReference type="Proteomes" id="UP001162836"/>
    </source>
</evidence>
<dbReference type="RefSeq" id="WP_231314372.1">
    <property type="nucleotide sequence ID" value="NZ_JAJODE010000008.1"/>
</dbReference>
<protein>
    <recommendedName>
        <fullName evidence="3">Tail assembly chaperone</fullName>
    </recommendedName>
</protein>
<evidence type="ECO:0000313" key="1">
    <source>
        <dbReference type="EMBL" id="MCD4838171.1"/>
    </source>
</evidence>
<organism evidence="1 2">
    <name type="scientific">Neobacillus sedimentimangrovi</name>
    <dbReference type="NCBI Taxonomy" id="2699460"/>
    <lineage>
        <taxon>Bacteria</taxon>
        <taxon>Bacillati</taxon>
        <taxon>Bacillota</taxon>
        <taxon>Bacilli</taxon>
        <taxon>Bacillales</taxon>
        <taxon>Bacillaceae</taxon>
        <taxon>Neobacillus</taxon>
    </lineage>
</organism>
<sequence>MPLFAKNKPTKKIEFEGGWVELQYLSKGVKDEIASRLSSLYKGMDRATLERLKETDDVPDTMIDVVSVVQEVEYYKLSHAIKSWSEADVPITIESVKELDEKVFDKISAAVNEMNELSKQDKKN</sequence>
<proteinExistence type="predicted"/>
<comment type="caution">
    <text evidence="1">The sequence shown here is derived from an EMBL/GenBank/DDBJ whole genome shotgun (WGS) entry which is preliminary data.</text>
</comment>
<gene>
    <name evidence="1" type="ORF">LRS37_04650</name>
</gene>
<evidence type="ECO:0008006" key="3">
    <source>
        <dbReference type="Google" id="ProtNLM"/>
    </source>
</evidence>
<keyword evidence="2" id="KW-1185">Reference proteome</keyword>
<dbReference type="EMBL" id="JAJODE010000008">
    <property type="protein sequence ID" value="MCD4838171.1"/>
    <property type="molecule type" value="Genomic_DNA"/>
</dbReference>
<reference evidence="1 2" key="1">
    <citation type="journal article" date="2023" name="Antonie Van Leeuwenhoek">
        <title>Unveiling the genomic potential of a novel thermostable glycoside hydrolases producing Neobacillus sedimentimangrovi UE25.</title>
        <authorList>
            <person name="Ejaz U."/>
            <person name="Saleem F."/>
            <person name="Rashid R."/>
            <person name="Hasan K.A."/>
            <person name="Syed M.N."/>
            <person name="Sohail M."/>
        </authorList>
    </citation>
    <scope>NUCLEOTIDE SEQUENCE [LARGE SCALE GENOMIC DNA]</scope>
    <source>
        <strain evidence="1 2">UE25</strain>
    </source>
</reference>
<name>A0ABS8QH68_9BACI</name>
<dbReference type="Proteomes" id="UP001162836">
    <property type="component" value="Unassembled WGS sequence"/>
</dbReference>